<dbReference type="EMBL" id="PDJZ01000006">
    <property type="protein sequence ID" value="RXJ84215.1"/>
    <property type="molecule type" value="Genomic_DNA"/>
</dbReference>
<evidence type="ECO:0000256" key="5">
    <source>
        <dbReference type="ARBA" id="ARBA00038437"/>
    </source>
</evidence>
<dbReference type="InterPro" id="IPR000629">
    <property type="entry name" value="RNA-helicase_DEAD-box_CS"/>
</dbReference>
<dbReference type="SMART" id="SM00490">
    <property type="entry name" value="HELICc"/>
    <property type="match status" value="1"/>
</dbReference>
<dbReference type="Proteomes" id="UP000290870">
    <property type="component" value="Unassembled WGS sequence"/>
</dbReference>
<dbReference type="PROSITE" id="PS51195">
    <property type="entry name" value="Q_MOTIF"/>
    <property type="match status" value="1"/>
</dbReference>
<dbReference type="NCBIfam" id="NF008744">
    <property type="entry name" value="PRK11776.1"/>
    <property type="match status" value="1"/>
</dbReference>
<dbReference type="Pfam" id="PF00271">
    <property type="entry name" value="Helicase_C"/>
    <property type="match status" value="1"/>
</dbReference>
<dbReference type="InterPro" id="IPR012677">
    <property type="entry name" value="Nucleotide-bd_a/b_plait_sf"/>
</dbReference>
<dbReference type="Gene3D" id="3.30.70.330">
    <property type="match status" value="1"/>
</dbReference>
<feature type="short sequence motif" description="Q motif" evidence="6">
    <location>
        <begin position="2"/>
        <end position="30"/>
    </location>
</feature>
<dbReference type="Pfam" id="PF03880">
    <property type="entry name" value="DbpA"/>
    <property type="match status" value="1"/>
</dbReference>
<keyword evidence="3 7" id="KW-0347">Helicase</keyword>
<dbReference type="GO" id="GO:0003724">
    <property type="term" value="F:RNA helicase activity"/>
    <property type="evidence" value="ECO:0007669"/>
    <property type="project" value="InterPro"/>
</dbReference>
<reference evidence="11 12" key="1">
    <citation type="submission" date="2017-10" db="EMBL/GenBank/DDBJ databases">
        <title>Genomics of the genus Arcobacter.</title>
        <authorList>
            <person name="Perez-Cataluna A."/>
            <person name="Figueras M.J."/>
        </authorList>
    </citation>
    <scope>NUCLEOTIDE SEQUENCE [LARGE SCALE GENOMIC DNA]</scope>
    <source>
        <strain evidence="11 12">F26</strain>
    </source>
</reference>
<dbReference type="PANTHER" id="PTHR47959:SF1">
    <property type="entry name" value="ATP-DEPENDENT RNA HELICASE DBPA"/>
    <property type="match status" value="1"/>
</dbReference>
<proteinExistence type="inferred from homology"/>
<evidence type="ECO:0000256" key="7">
    <source>
        <dbReference type="RuleBase" id="RU000492"/>
    </source>
</evidence>
<keyword evidence="1 7" id="KW-0547">Nucleotide-binding</keyword>
<dbReference type="InterPro" id="IPR044742">
    <property type="entry name" value="DEAD/DEAH_RhlB"/>
</dbReference>
<name>A0A4V1LVI5_9BACT</name>
<evidence type="ECO:0000259" key="9">
    <source>
        <dbReference type="PROSITE" id="PS51194"/>
    </source>
</evidence>
<comment type="caution">
    <text evidence="11">The sequence shown here is derived from an EMBL/GenBank/DDBJ whole genome shotgun (WGS) entry which is preliminary data.</text>
</comment>
<dbReference type="SUPFAM" id="SSF52540">
    <property type="entry name" value="P-loop containing nucleoside triphosphate hydrolases"/>
    <property type="match status" value="1"/>
</dbReference>
<dbReference type="PROSITE" id="PS51194">
    <property type="entry name" value="HELICASE_CTER"/>
    <property type="match status" value="1"/>
</dbReference>
<feature type="domain" description="Helicase C-terminal" evidence="9">
    <location>
        <begin position="213"/>
        <end position="374"/>
    </location>
</feature>
<evidence type="ECO:0000256" key="6">
    <source>
        <dbReference type="PROSITE-ProRule" id="PRU00552"/>
    </source>
</evidence>
<dbReference type="InterPro" id="IPR027417">
    <property type="entry name" value="P-loop_NTPase"/>
</dbReference>
<dbReference type="SMART" id="SM00487">
    <property type="entry name" value="DEXDc"/>
    <property type="match status" value="1"/>
</dbReference>
<dbReference type="InterPro" id="IPR050079">
    <property type="entry name" value="DEAD_box_RNA_helicase"/>
</dbReference>
<dbReference type="PROSITE" id="PS51192">
    <property type="entry name" value="HELICASE_ATP_BIND_1"/>
    <property type="match status" value="1"/>
</dbReference>
<dbReference type="InterPro" id="IPR005580">
    <property type="entry name" value="DbpA/CsdA_RNA-bd_dom"/>
</dbReference>
<dbReference type="Gene3D" id="3.40.50.300">
    <property type="entry name" value="P-loop containing nucleotide triphosphate hydrolases"/>
    <property type="match status" value="2"/>
</dbReference>
<dbReference type="CDD" id="cd18787">
    <property type="entry name" value="SF2_C_DEAD"/>
    <property type="match status" value="1"/>
</dbReference>
<gene>
    <name evidence="11" type="ORF">CRU90_07385</name>
</gene>
<dbReference type="OrthoDB" id="9805696at2"/>
<dbReference type="Pfam" id="PF00270">
    <property type="entry name" value="DEAD"/>
    <property type="match status" value="1"/>
</dbReference>
<evidence type="ECO:0000313" key="11">
    <source>
        <dbReference type="EMBL" id="RXJ84215.1"/>
    </source>
</evidence>
<dbReference type="GO" id="GO:0003676">
    <property type="term" value="F:nucleic acid binding"/>
    <property type="evidence" value="ECO:0007669"/>
    <property type="project" value="InterPro"/>
</dbReference>
<evidence type="ECO:0000256" key="3">
    <source>
        <dbReference type="ARBA" id="ARBA00022806"/>
    </source>
</evidence>
<dbReference type="InterPro" id="IPR011545">
    <property type="entry name" value="DEAD/DEAH_box_helicase_dom"/>
</dbReference>
<dbReference type="GO" id="GO:0005829">
    <property type="term" value="C:cytosol"/>
    <property type="evidence" value="ECO:0007669"/>
    <property type="project" value="TreeGrafter"/>
</dbReference>
<dbReference type="PROSITE" id="PS00039">
    <property type="entry name" value="DEAD_ATP_HELICASE"/>
    <property type="match status" value="1"/>
</dbReference>
<accession>A0A4V1LVI5</accession>
<evidence type="ECO:0000259" key="10">
    <source>
        <dbReference type="PROSITE" id="PS51195"/>
    </source>
</evidence>
<dbReference type="PANTHER" id="PTHR47959">
    <property type="entry name" value="ATP-DEPENDENT RNA HELICASE RHLE-RELATED"/>
    <property type="match status" value="1"/>
</dbReference>
<protein>
    <submittedName>
        <fullName evidence="11">ATP-dependent RNA helicase DbpA</fullName>
    </submittedName>
</protein>
<evidence type="ECO:0000256" key="4">
    <source>
        <dbReference type="ARBA" id="ARBA00022840"/>
    </source>
</evidence>
<comment type="similarity">
    <text evidence="5 7">Belongs to the DEAD box helicase family.</text>
</comment>
<dbReference type="AlphaFoldDB" id="A0A4V1LVI5"/>
<dbReference type="InterPro" id="IPR014014">
    <property type="entry name" value="RNA_helicase_DEAD_Q_motif"/>
</dbReference>
<keyword evidence="2 7" id="KW-0378">Hydrolase</keyword>
<dbReference type="GO" id="GO:0016787">
    <property type="term" value="F:hydrolase activity"/>
    <property type="evidence" value="ECO:0007669"/>
    <property type="project" value="UniProtKB-KW"/>
</dbReference>
<organism evidence="11 12">
    <name type="scientific">Arcobacter cloacae</name>
    <dbReference type="NCBI Taxonomy" id="1054034"/>
    <lineage>
        <taxon>Bacteria</taxon>
        <taxon>Pseudomonadati</taxon>
        <taxon>Campylobacterota</taxon>
        <taxon>Epsilonproteobacteria</taxon>
        <taxon>Campylobacterales</taxon>
        <taxon>Arcobacteraceae</taxon>
        <taxon>Arcobacter</taxon>
    </lineage>
</organism>
<dbReference type="GO" id="GO:0005524">
    <property type="term" value="F:ATP binding"/>
    <property type="evidence" value="ECO:0007669"/>
    <property type="project" value="UniProtKB-KW"/>
</dbReference>
<feature type="domain" description="Helicase ATP-binding" evidence="8">
    <location>
        <begin position="33"/>
        <end position="204"/>
    </location>
</feature>
<dbReference type="InterPro" id="IPR001650">
    <property type="entry name" value="Helicase_C-like"/>
</dbReference>
<evidence type="ECO:0000256" key="2">
    <source>
        <dbReference type="ARBA" id="ARBA00022801"/>
    </source>
</evidence>
<evidence type="ECO:0000259" key="8">
    <source>
        <dbReference type="PROSITE" id="PS51192"/>
    </source>
</evidence>
<evidence type="ECO:0000313" key="12">
    <source>
        <dbReference type="Proteomes" id="UP000290870"/>
    </source>
</evidence>
<dbReference type="RefSeq" id="WP_128986644.1">
    <property type="nucleotide sequence ID" value="NZ_PDJZ01000006.1"/>
</dbReference>
<evidence type="ECO:0000256" key="1">
    <source>
        <dbReference type="ARBA" id="ARBA00022741"/>
    </source>
</evidence>
<sequence length="455" mass="51495">MEKFSQLNLSKEFLTNLNSLEYTILTPIQQKSLPLSLQNKDLIAQAKTGSGKTVAFCIPLLNKIDVKNFRIQSLILAPTRELANQIAQELRKLSRHIHNLKVLTLCGGVPFKPQVVSLFHGAHIVVATPGRVLKHIKEENIKLENINTLVLDEADKMLDMGFYDDIIEIINSLPKNRQTLLFSATYEKNIEKLALNILKNPEFVKVENEEKVHIKQKFYNVDESNKTALIPALISSNKAKTILIFCNMKITCDKLADDLYDLGLDVLTLHSDLDQKQRDETIILFSNKSYPILIATDVASRGLHIDDVDLVINYDLSLDEKIHTHRIGRTARAGKGGLAISLYNSNDYDRVELIKDTFSDIREENITDIEDDLSYKIDSNLRTIFINGGKKHKLRAGDILGALTAGIGLNKDDIGKIDILDFASYVAINKEKLEYVLEKLSKSKIKGKYYRIYEK</sequence>
<dbReference type="InterPro" id="IPR014001">
    <property type="entry name" value="Helicase_ATP-bd"/>
</dbReference>
<feature type="domain" description="DEAD-box RNA helicase Q" evidence="10">
    <location>
        <begin position="2"/>
        <end position="30"/>
    </location>
</feature>
<keyword evidence="4 7" id="KW-0067">ATP-binding</keyword>
<dbReference type="CDD" id="cd00268">
    <property type="entry name" value="DEADc"/>
    <property type="match status" value="1"/>
</dbReference>